<dbReference type="Proteomes" id="UP000218784">
    <property type="component" value="Unassembled WGS sequence"/>
</dbReference>
<dbReference type="Gene3D" id="2.10.260.10">
    <property type="match status" value="1"/>
</dbReference>
<sequence>MGNEYRAKVFKSGNSVALRLPKALGFSEGDDVIVVPHDDGSFSLWRSEEGADVLLSLYGSVSEGFMADGHGDIEQMPRDWSAGDGDAAAA</sequence>
<evidence type="ECO:0000313" key="1">
    <source>
        <dbReference type="EMBL" id="PCG08648.1"/>
    </source>
</evidence>
<organism evidence="1 2">
    <name type="scientific">Sphingomonas ginsenosidimutans</name>
    <dbReference type="NCBI Taxonomy" id="862134"/>
    <lineage>
        <taxon>Bacteria</taxon>
        <taxon>Pseudomonadati</taxon>
        <taxon>Pseudomonadota</taxon>
        <taxon>Alphaproteobacteria</taxon>
        <taxon>Sphingomonadales</taxon>
        <taxon>Sphingomonadaceae</taxon>
        <taxon>Sphingomonas</taxon>
    </lineage>
</organism>
<proteinExistence type="predicted"/>
<keyword evidence="2" id="KW-1185">Reference proteome</keyword>
<dbReference type="InterPro" id="IPR037914">
    <property type="entry name" value="SpoVT-AbrB_sf"/>
</dbReference>
<evidence type="ECO:0000313" key="2">
    <source>
        <dbReference type="Proteomes" id="UP000218784"/>
    </source>
</evidence>
<dbReference type="SUPFAM" id="SSF89447">
    <property type="entry name" value="AbrB/MazE/MraZ-like"/>
    <property type="match status" value="1"/>
</dbReference>
<dbReference type="RefSeq" id="WP_096612364.1">
    <property type="nucleotide sequence ID" value="NZ_NWVD01000004.1"/>
</dbReference>
<accession>A0A2A4HY87</accession>
<name>A0A2A4HY87_9SPHN</name>
<gene>
    <name evidence="1" type="ORF">COA17_10830</name>
</gene>
<protein>
    <submittedName>
        <fullName evidence="1">AbrB family transcriptional regulator</fullName>
    </submittedName>
</protein>
<reference evidence="1 2" key="1">
    <citation type="submission" date="2017-09" db="EMBL/GenBank/DDBJ databases">
        <title>Sphingomonas ginsenosidimutans KACC 14949, whole genome shotgun sequence.</title>
        <authorList>
            <person name="Feng G."/>
            <person name="Zhu H."/>
        </authorList>
    </citation>
    <scope>NUCLEOTIDE SEQUENCE [LARGE SCALE GENOMIC DNA]</scope>
    <source>
        <strain evidence="1 2">KACC 14949</strain>
    </source>
</reference>
<comment type="caution">
    <text evidence="1">The sequence shown here is derived from an EMBL/GenBank/DDBJ whole genome shotgun (WGS) entry which is preliminary data.</text>
</comment>
<dbReference type="AlphaFoldDB" id="A0A2A4HY87"/>
<dbReference type="EMBL" id="NWVD01000004">
    <property type="protein sequence ID" value="PCG08648.1"/>
    <property type="molecule type" value="Genomic_DNA"/>
</dbReference>